<proteinExistence type="predicted"/>
<accession>A0A8S1J2L3</accession>
<keyword evidence="2" id="KW-1185">Reference proteome</keyword>
<dbReference type="AlphaFoldDB" id="A0A8S1J2L3"/>
<name>A0A8S1J2L3_9CHLO</name>
<evidence type="ECO:0000313" key="2">
    <source>
        <dbReference type="Proteomes" id="UP000708148"/>
    </source>
</evidence>
<protein>
    <submittedName>
        <fullName evidence="1">Uncharacterized protein</fullName>
    </submittedName>
</protein>
<organism evidence="1 2">
    <name type="scientific">Ostreobium quekettii</name>
    <dbReference type="NCBI Taxonomy" id="121088"/>
    <lineage>
        <taxon>Eukaryota</taxon>
        <taxon>Viridiplantae</taxon>
        <taxon>Chlorophyta</taxon>
        <taxon>core chlorophytes</taxon>
        <taxon>Ulvophyceae</taxon>
        <taxon>TCBD clade</taxon>
        <taxon>Bryopsidales</taxon>
        <taxon>Ostreobineae</taxon>
        <taxon>Ostreobiaceae</taxon>
        <taxon>Ostreobium</taxon>
    </lineage>
</organism>
<comment type="caution">
    <text evidence="1">The sequence shown here is derived from an EMBL/GenBank/DDBJ whole genome shotgun (WGS) entry which is preliminary data.</text>
</comment>
<evidence type="ECO:0000313" key="1">
    <source>
        <dbReference type="EMBL" id="CAD7701596.1"/>
    </source>
</evidence>
<reference evidence="1" key="1">
    <citation type="submission" date="2020-12" db="EMBL/GenBank/DDBJ databases">
        <authorList>
            <person name="Iha C."/>
        </authorList>
    </citation>
    <scope>NUCLEOTIDE SEQUENCE</scope>
</reference>
<dbReference type="EMBL" id="CAJHUC010001580">
    <property type="protein sequence ID" value="CAD7701596.1"/>
    <property type="molecule type" value="Genomic_DNA"/>
</dbReference>
<gene>
    <name evidence="1" type="ORF">OSTQU699_LOCUS6953</name>
</gene>
<sequence>MVVNTLVAKKGSGAVSPLGGLLFAAVLDPDSQGSSAGCCWRCDWGENDSPTAYKHATAKRKGNNWIHALLLWGKLCEFMSGASAIAGVSASLNDVDLSLCCL</sequence>
<dbReference type="Proteomes" id="UP000708148">
    <property type="component" value="Unassembled WGS sequence"/>
</dbReference>